<accession>A0A4Y4DIT4</accession>
<evidence type="ECO:0000313" key="1">
    <source>
        <dbReference type="EMBL" id="GED04537.1"/>
    </source>
</evidence>
<dbReference type="RefSeq" id="WP_141360795.1">
    <property type="nucleotide sequence ID" value="NZ_BAAAJL010000007.1"/>
</dbReference>
<protein>
    <submittedName>
        <fullName evidence="1">Uncharacterized protein</fullName>
    </submittedName>
</protein>
<dbReference type="Proteomes" id="UP000316612">
    <property type="component" value="Unassembled WGS sequence"/>
</dbReference>
<gene>
    <name evidence="1" type="ORF">AUR04nite_00690</name>
</gene>
<dbReference type="AlphaFoldDB" id="A0A4Y4DIT4"/>
<proteinExistence type="predicted"/>
<organism evidence="1 2">
    <name type="scientific">Glutamicibacter uratoxydans</name>
    <name type="common">Arthrobacter uratoxydans</name>
    <dbReference type="NCBI Taxonomy" id="43667"/>
    <lineage>
        <taxon>Bacteria</taxon>
        <taxon>Bacillati</taxon>
        <taxon>Actinomycetota</taxon>
        <taxon>Actinomycetes</taxon>
        <taxon>Micrococcales</taxon>
        <taxon>Micrococcaceae</taxon>
        <taxon>Glutamicibacter</taxon>
    </lineage>
</organism>
<keyword evidence="2" id="KW-1185">Reference proteome</keyword>
<sequence length="231" mass="27359">MSETPRRTTFEERMASYLEPVDDKPTTFEEFQHKYWEVVHNVCKKIGRTSATVEAEDLEQDVWVSMQEKDHWKKILDYEKSIPGVLKKQAERLATKERVDYMHFSGSYMYTPKDVRRILSESVWCEAEKAPDIEGRVDVRREFDKLVEARRLAIYKRYGHGFDSFELTRSEQMAFYRGIDQITDRLNMAAKFYSYSYENSLSDELGVESDTPEIRRERRANQATNFLNGKD</sequence>
<dbReference type="EMBL" id="BJNY01000001">
    <property type="protein sequence ID" value="GED04537.1"/>
    <property type="molecule type" value="Genomic_DNA"/>
</dbReference>
<evidence type="ECO:0000313" key="2">
    <source>
        <dbReference type="Proteomes" id="UP000316612"/>
    </source>
</evidence>
<dbReference type="OrthoDB" id="5148374at2"/>
<comment type="caution">
    <text evidence="1">The sequence shown here is derived from an EMBL/GenBank/DDBJ whole genome shotgun (WGS) entry which is preliminary data.</text>
</comment>
<name>A0A4Y4DIT4_GLUUR</name>
<reference evidence="1 2" key="1">
    <citation type="submission" date="2019-06" db="EMBL/GenBank/DDBJ databases">
        <title>Whole genome shotgun sequence of Glutamicibacter uratoxydans NBRC 15515.</title>
        <authorList>
            <person name="Hosoyama A."/>
            <person name="Uohara A."/>
            <person name="Ohji S."/>
            <person name="Ichikawa N."/>
        </authorList>
    </citation>
    <scope>NUCLEOTIDE SEQUENCE [LARGE SCALE GENOMIC DNA]</scope>
    <source>
        <strain evidence="1 2">NBRC 15515</strain>
    </source>
</reference>